<dbReference type="GO" id="GO:0008483">
    <property type="term" value="F:transaminase activity"/>
    <property type="evidence" value="ECO:0007669"/>
    <property type="project" value="UniProtKB-KW"/>
</dbReference>
<dbReference type="PANTHER" id="PTHR30244">
    <property type="entry name" value="TRANSAMINASE"/>
    <property type="match status" value="1"/>
</dbReference>
<name>A0A7K4HPG5_9EURY</name>
<keyword evidence="1" id="KW-0663">Pyridoxal phosphate</keyword>
<dbReference type="CDD" id="cd00616">
    <property type="entry name" value="AHBA_syn"/>
    <property type="match status" value="1"/>
</dbReference>
<gene>
    <name evidence="2" type="ORF">HWN36_06460</name>
</gene>
<protein>
    <submittedName>
        <fullName evidence="2">DegT/DnrJ/EryC1/StrS aminotransferase family protein</fullName>
    </submittedName>
</protein>
<evidence type="ECO:0000256" key="1">
    <source>
        <dbReference type="RuleBase" id="RU004508"/>
    </source>
</evidence>
<comment type="caution">
    <text evidence="2">The sequence shown here is derived from an EMBL/GenBank/DDBJ whole genome shotgun (WGS) entry which is preliminary data.</text>
</comment>
<organism evidence="2 3">
    <name type="scientific">Methanofollis tationis</name>
    <dbReference type="NCBI Taxonomy" id="81417"/>
    <lineage>
        <taxon>Archaea</taxon>
        <taxon>Methanobacteriati</taxon>
        <taxon>Methanobacteriota</taxon>
        <taxon>Stenosarchaea group</taxon>
        <taxon>Methanomicrobia</taxon>
        <taxon>Methanomicrobiales</taxon>
        <taxon>Methanomicrobiaceae</taxon>
        <taxon>Methanofollis</taxon>
    </lineage>
</organism>
<accession>A0A7K4HPG5</accession>
<dbReference type="Gene3D" id="3.40.640.10">
    <property type="entry name" value="Type I PLP-dependent aspartate aminotransferase-like (Major domain)"/>
    <property type="match status" value="1"/>
</dbReference>
<dbReference type="InterPro" id="IPR000653">
    <property type="entry name" value="DegT/StrS_aminotransferase"/>
</dbReference>
<dbReference type="InterPro" id="IPR015421">
    <property type="entry name" value="PyrdxlP-dep_Trfase_major"/>
</dbReference>
<dbReference type="EMBL" id="JABXWR010000001">
    <property type="protein sequence ID" value="NVO66957.1"/>
    <property type="molecule type" value="Genomic_DNA"/>
</dbReference>
<dbReference type="Gene3D" id="3.90.1150.10">
    <property type="entry name" value="Aspartate Aminotransferase, domain 1"/>
    <property type="match status" value="1"/>
</dbReference>
<dbReference type="InterPro" id="IPR015424">
    <property type="entry name" value="PyrdxlP-dep_Trfase"/>
</dbReference>
<dbReference type="GO" id="GO:0000271">
    <property type="term" value="P:polysaccharide biosynthetic process"/>
    <property type="evidence" value="ECO:0007669"/>
    <property type="project" value="TreeGrafter"/>
</dbReference>
<evidence type="ECO:0000313" key="2">
    <source>
        <dbReference type="EMBL" id="NVO66957.1"/>
    </source>
</evidence>
<dbReference type="Proteomes" id="UP000570823">
    <property type="component" value="Unassembled WGS sequence"/>
</dbReference>
<dbReference type="RefSeq" id="WP_176788601.1">
    <property type="nucleotide sequence ID" value="NZ_JABXWR010000001.1"/>
</dbReference>
<dbReference type="AlphaFoldDB" id="A0A7K4HPG5"/>
<proteinExistence type="inferred from homology"/>
<comment type="similarity">
    <text evidence="1">Belongs to the DegT/DnrJ/EryC1 family.</text>
</comment>
<dbReference type="SUPFAM" id="SSF53383">
    <property type="entry name" value="PLP-dependent transferases"/>
    <property type="match status" value="1"/>
</dbReference>
<dbReference type="InterPro" id="IPR015422">
    <property type="entry name" value="PyrdxlP-dep_Trfase_small"/>
</dbReference>
<dbReference type="PANTHER" id="PTHR30244:SF34">
    <property type="entry name" value="DTDP-4-AMINO-4,6-DIDEOXYGALACTOSE TRANSAMINASE"/>
    <property type="match status" value="1"/>
</dbReference>
<dbReference type="OrthoDB" id="10355at2157"/>
<evidence type="ECO:0000313" key="3">
    <source>
        <dbReference type="Proteomes" id="UP000570823"/>
    </source>
</evidence>
<keyword evidence="2" id="KW-0032">Aminotransferase</keyword>
<sequence>MGWTVPLSDVSLSAEEIRAATAVLASGWLSMGPVTEAFERAFADYLGVTYAFAVSSGTAALHLAHLAAGVGPGDEVVAPSLTFVATANAAVYCGATPVFADIAGTDDFNLSADTIVPALSGATRAITVVHYGGYPCDMAPVLEIAAERGIPVIEDAAHAVGASYAGRRCGTIGDIGCFSFFANKNLPTGEGGMIVTDNEAYAERIRAMRSHGMTTLTWDRHRGHARAYDVVDLGYNYRIGEVASALGLAGLANLDRANARREKIVERYRRRLQEMPGLSSPFEGAPGRSACHLFPVLLPPEIPREGVAAAMQEAGVQTSVHYRPVHLFSYYRQRFGGKRGMLPVTEDVGDREITLPLYPGMDDPTAEYVMDALAAAVGRR</sequence>
<dbReference type="PIRSF" id="PIRSF000390">
    <property type="entry name" value="PLP_StrS"/>
    <property type="match status" value="1"/>
</dbReference>
<keyword evidence="3" id="KW-1185">Reference proteome</keyword>
<dbReference type="Pfam" id="PF01041">
    <property type="entry name" value="DegT_DnrJ_EryC1"/>
    <property type="match status" value="1"/>
</dbReference>
<keyword evidence="2" id="KW-0808">Transferase</keyword>
<dbReference type="GO" id="GO:0030170">
    <property type="term" value="F:pyridoxal phosphate binding"/>
    <property type="evidence" value="ECO:0007669"/>
    <property type="project" value="TreeGrafter"/>
</dbReference>
<reference evidence="2 3" key="1">
    <citation type="submission" date="2020-06" db="EMBL/GenBank/DDBJ databases">
        <title>Methanofollis fontis sp. nov., a methanogen isolated from marine sediments near a cold seep at Four-Way Closure Ridge offshore southwestern Taiwan.</title>
        <authorList>
            <person name="Chen S.-C."/>
            <person name="Teng N.-H."/>
            <person name="Lin Y.-S."/>
            <person name="Lai M.-C."/>
            <person name="Chen H.-H."/>
            <person name="Wang C.-C."/>
        </authorList>
    </citation>
    <scope>NUCLEOTIDE SEQUENCE [LARGE SCALE GENOMIC DNA]</scope>
    <source>
        <strain evidence="2 3">DSM 2702</strain>
    </source>
</reference>